<proteinExistence type="predicted"/>
<accession>A0ABT4DNB1</accession>
<comment type="caution">
    <text evidence="1">The sequence shown here is derived from an EMBL/GenBank/DDBJ whole genome shotgun (WGS) entry which is preliminary data.</text>
</comment>
<organism evidence="1 2">
    <name type="scientific">Paenibacillus apiarius</name>
    <dbReference type="NCBI Taxonomy" id="46240"/>
    <lineage>
        <taxon>Bacteria</taxon>
        <taxon>Bacillati</taxon>
        <taxon>Bacillota</taxon>
        <taxon>Bacilli</taxon>
        <taxon>Bacillales</taxon>
        <taxon>Paenibacillaceae</taxon>
        <taxon>Paenibacillus</taxon>
    </lineage>
</organism>
<dbReference type="Proteomes" id="UP001207626">
    <property type="component" value="Unassembled WGS sequence"/>
</dbReference>
<dbReference type="EMBL" id="JAMDLW010000003">
    <property type="protein sequence ID" value="MCY9518844.1"/>
    <property type="molecule type" value="Genomic_DNA"/>
</dbReference>
<evidence type="ECO:0000313" key="2">
    <source>
        <dbReference type="Proteomes" id="UP001207626"/>
    </source>
</evidence>
<sequence length="55" mass="6296">MMDSSRITKGWMMMNKTAKMALQTVFAFGLGLLAVMVVKNMIQQQYNFKNILSFS</sequence>
<name>A0ABT4DNB1_9BACL</name>
<evidence type="ECO:0000313" key="1">
    <source>
        <dbReference type="EMBL" id="MCY9518844.1"/>
    </source>
</evidence>
<reference evidence="1 2" key="1">
    <citation type="submission" date="2022-05" db="EMBL/GenBank/DDBJ databases">
        <title>Genome Sequencing of Bee-Associated Microbes.</title>
        <authorList>
            <person name="Dunlap C."/>
        </authorList>
    </citation>
    <scope>NUCLEOTIDE SEQUENCE [LARGE SCALE GENOMIC DNA]</scope>
    <source>
        <strain evidence="1 2">NRRL NRS-1438</strain>
    </source>
</reference>
<gene>
    <name evidence="1" type="ORF">M5X09_04020</name>
</gene>
<protein>
    <submittedName>
        <fullName evidence="1">Uncharacterized protein</fullName>
    </submittedName>
</protein>
<keyword evidence="2" id="KW-1185">Reference proteome</keyword>
<dbReference type="RefSeq" id="WP_176392838.1">
    <property type="nucleotide sequence ID" value="NZ_JAMDLV010000033.1"/>
</dbReference>